<accession>A0ABP7IZC4</accession>
<dbReference type="GO" id="GO:0016787">
    <property type="term" value="F:hydrolase activity"/>
    <property type="evidence" value="ECO:0007669"/>
    <property type="project" value="UniProtKB-KW"/>
</dbReference>
<dbReference type="InterPro" id="IPR013595">
    <property type="entry name" value="Pept_S33_TAP-like_C"/>
</dbReference>
<evidence type="ECO:0000313" key="6">
    <source>
        <dbReference type="Proteomes" id="UP001501821"/>
    </source>
</evidence>
<dbReference type="PANTHER" id="PTHR43248">
    <property type="entry name" value="2-SUCCINYL-6-HYDROXY-2,4-CYCLOHEXADIENE-1-CARBOXYLATE SYNTHASE"/>
    <property type="match status" value="1"/>
</dbReference>
<dbReference type="EMBL" id="BAABAH010000015">
    <property type="protein sequence ID" value="GAA3830051.1"/>
    <property type="molecule type" value="Genomic_DNA"/>
</dbReference>
<comment type="similarity">
    <text evidence="1">Belongs to the peptidase S33 family.</text>
</comment>
<dbReference type="InterPro" id="IPR051601">
    <property type="entry name" value="Serine_prot/Carboxylest_S33"/>
</dbReference>
<dbReference type="Pfam" id="PF08386">
    <property type="entry name" value="Abhydrolase_4"/>
    <property type="match status" value="1"/>
</dbReference>
<sequence>MDIPVPTLTWKTCPGDASRTAHGQTVECATVDLPLDYDDPTGATTPVSVDRVPASGRRIGSLFVNPGGPGGSARDFARYAGYLIGPGIRRHFDVIGVDPRGIGAPPYALCRYPSEDAPPGLAVPYPVTQHQAGRQIRADRILDEDCASGRNAIVDHMSTADYVRDIDVVRQAVGDEQLSYYGISYGSMVGQTYAAMFPDRVRAIIVDGVLDPIEWTAGRDPSVPSTYRLGSGHGAHEALVSALRECDRVGRDRCSIAGHAERIWQRTYRLARHGRLRVDGHRLVTQDLVSTALGALYQAPAIKRQLVRFLHDVAEQRRHRTARASRALASDWADLVRVRDRQQAAGPYGYAPPGRALTNRVTDVGFESVVCSDAVNPTDPWAWQRASRTADTAQPWFGRLWTWASSLCARWPGAGGDDAYRGPWRTTTSTPLLVVGNTHDPATPIQGARTATRQFAGSVLLTLDGWGHGALNTSACVRTWMAAYLIDQELPPAGTVCRPYRPLFP</sequence>
<dbReference type="Proteomes" id="UP001501821">
    <property type="component" value="Unassembled WGS sequence"/>
</dbReference>
<name>A0ABP7IZC4_9ACTN</name>
<dbReference type="SUPFAM" id="SSF53474">
    <property type="entry name" value="alpha/beta-Hydrolases"/>
    <property type="match status" value="1"/>
</dbReference>
<organism evidence="5 6">
    <name type="scientific">Nocardioides panacisoli</name>
    <dbReference type="NCBI Taxonomy" id="627624"/>
    <lineage>
        <taxon>Bacteria</taxon>
        <taxon>Bacillati</taxon>
        <taxon>Actinomycetota</taxon>
        <taxon>Actinomycetes</taxon>
        <taxon>Propionibacteriales</taxon>
        <taxon>Nocardioidaceae</taxon>
        <taxon>Nocardioides</taxon>
    </lineage>
</organism>
<comment type="caution">
    <text evidence="5">The sequence shown here is derived from an EMBL/GenBank/DDBJ whole genome shotgun (WGS) entry which is preliminary data.</text>
</comment>
<keyword evidence="2 5" id="KW-0378">Hydrolase</keyword>
<dbReference type="Gene3D" id="3.40.50.1820">
    <property type="entry name" value="alpha/beta hydrolase"/>
    <property type="match status" value="1"/>
</dbReference>
<evidence type="ECO:0000256" key="1">
    <source>
        <dbReference type="ARBA" id="ARBA00010088"/>
    </source>
</evidence>
<feature type="domain" description="Peptidase S33 tripeptidyl aminopeptidase-like C-terminal" evidence="4">
    <location>
        <begin position="395"/>
        <end position="497"/>
    </location>
</feature>
<gene>
    <name evidence="5" type="ORF">GCM10022242_34330</name>
</gene>
<evidence type="ECO:0000256" key="2">
    <source>
        <dbReference type="ARBA" id="ARBA00022801"/>
    </source>
</evidence>
<reference evidence="6" key="1">
    <citation type="journal article" date="2019" name="Int. J. Syst. Evol. Microbiol.">
        <title>The Global Catalogue of Microorganisms (GCM) 10K type strain sequencing project: providing services to taxonomists for standard genome sequencing and annotation.</title>
        <authorList>
            <consortium name="The Broad Institute Genomics Platform"/>
            <consortium name="The Broad Institute Genome Sequencing Center for Infectious Disease"/>
            <person name="Wu L."/>
            <person name="Ma J."/>
        </authorList>
    </citation>
    <scope>NUCLEOTIDE SEQUENCE [LARGE SCALE GENOMIC DNA]</scope>
    <source>
        <strain evidence="6">JCM 16953</strain>
    </source>
</reference>
<dbReference type="Pfam" id="PF00561">
    <property type="entry name" value="Abhydrolase_1"/>
    <property type="match status" value="1"/>
</dbReference>
<dbReference type="PANTHER" id="PTHR43248:SF25">
    <property type="entry name" value="AB HYDROLASE-1 DOMAIN-CONTAINING PROTEIN-RELATED"/>
    <property type="match status" value="1"/>
</dbReference>
<proteinExistence type="inferred from homology"/>
<feature type="domain" description="AB hydrolase-1" evidence="3">
    <location>
        <begin position="62"/>
        <end position="219"/>
    </location>
</feature>
<evidence type="ECO:0000259" key="3">
    <source>
        <dbReference type="Pfam" id="PF00561"/>
    </source>
</evidence>
<evidence type="ECO:0000259" key="4">
    <source>
        <dbReference type="Pfam" id="PF08386"/>
    </source>
</evidence>
<evidence type="ECO:0000313" key="5">
    <source>
        <dbReference type="EMBL" id="GAA3830051.1"/>
    </source>
</evidence>
<dbReference type="InterPro" id="IPR029058">
    <property type="entry name" value="AB_hydrolase_fold"/>
</dbReference>
<protein>
    <submittedName>
        <fullName evidence="5">Alpha/beta hydrolase</fullName>
    </submittedName>
</protein>
<keyword evidence="6" id="KW-1185">Reference proteome</keyword>
<dbReference type="InterPro" id="IPR000073">
    <property type="entry name" value="AB_hydrolase_1"/>
</dbReference>